<sequence length="88" mass="9500">MTGAGDASAPSADASIPQLNLDLERARLEFRETIGAIEERVNIPARYRRWRQKARGADRAFPVAIAAGVAIGVVAIIGIVQAVRSHRH</sequence>
<protein>
    <recommendedName>
        <fullName evidence="4">DUF3618 domain-containing protein</fullName>
    </recommendedName>
</protein>
<keyword evidence="1" id="KW-0472">Membrane</keyword>
<evidence type="ECO:0000313" key="2">
    <source>
        <dbReference type="EMBL" id="RWZ59185.1"/>
    </source>
</evidence>
<comment type="caution">
    <text evidence="2">The sequence shown here is derived from an EMBL/GenBank/DDBJ whole genome shotgun (WGS) entry which is preliminary data.</text>
</comment>
<evidence type="ECO:0000313" key="3">
    <source>
        <dbReference type="Proteomes" id="UP000288603"/>
    </source>
</evidence>
<feature type="transmembrane region" description="Helical" evidence="1">
    <location>
        <begin position="60"/>
        <end position="83"/>
    </location>
</feature>
<keyword evidence="1" id="KW-1133">Transmembrane helix</keyword>
<dbReference type="EMBL" id="RZNC01000005">
    <property type="protein sequence ID" value="RWZ59185.1"/>
    <property type="molecule type" value="Genomic_DNA"/>
</dbReference>
<organism evidence="2 3">
    <name type="scientific">Labedella populi</name>
    <dbReference type="NCBI Taxonomy" id="2498850"/>
    <lineage>
        <taxon>Bacteria</taxon>
        <taxon>Bacillati</taxon>
        <taxon>Actinomycetota</taxon>
        <taxon>Actinomycetes</taxon>
        <taxon>Micrococcales</taxon>
        <taxon>Microbacteriaceae</taxon>
        <taxon>Labedella</taxon>
    </lineage>
</organism>
<keyword evidence="1" id="KW-0812">Transmembrane</keyword>
<proteinExistence type="predicted"/>
<evidence type="ECO:0000256" key="1">
    <source>
        <dbReference type="SAM" id="Phobius"/>
    </source>
</evidence>
<evidence type="ECO:0008006" key="4">
    <source>
        <dbReference type="Google" id="ProtNLM"/>
    </source>
</evidence>
<gene>
    <name evidence="2" type="ORF">ELQ92_13010</name>
</gene>
<accession>A0A3S4DU37</accession>
<dbReference type="RefSeq" id="WP_128499688.1">
    <property type="nucleotide sequence ID" value="NZ_RZNC01000005.1"/>
</dbReference>
<keyword evidence="3" id="KW-1185">Reference proteome</keyword>
<reference evidence="2 3" key="1">
    <citation type="submission" date="2018-12" db="EMBL/GenBank/DDBJ databases">
        <authorList>
            <person name="Li F."/>
        </authorList>
    </citation>
    <scope>NUCLEOTIDE SEQUENCE [LARGE SCALE GENOMIC DNA]</scope>
    <source>
        <strain evidence="2 3">8H24J-4-2</strain>
    </source>
</reference>
<dbReference type="Proteomes" id="UP000288603">
    <property type="component" value="Unassembled WGS sequence"/>
</dbReference>
<dbReference type="OrthoDB" id="5126074at2"/>
<name>A0A3S4DU37_9MICO</name>
<dbReference type="AlphaFoldDB" id="A0A3S4DU37"/>